<gene>
    <name evidence="4" type="ORF">SAMN06295973_3449</name>
</gene>
<feature type="domain" description="DUF4232" evidence="3">
    <location>
        <begin position="58"/>
        <end position="194"/>
    </location>
</feature>
<organism evidence="4 5">
    <name type="scientific">Plantibacter cousiniae</name>
    <name type="common">nom. nud.</name>
    <dbReference type="NCBI Taxonomy" id="199709"/>
    <lineage>
        <taxon>Bacteria</taxon>
        <taxon>Bacillati</taxon>
        <taxon>Actinomycetota</taxon>
        <taxon>Actinomycetes</taxon>
        <taxon>Micrococcales</taxon>
        <taxon>Microbacteriaceae</taxon>
        <taxon>Plantibacter</taxon>
    </lineage>
</organism>
<dbReference type="InterPro" id="IPR025326">
    <property type="entry name" value="DUF4232"/>
</dbReference>
<dbReference type="Pfam" id="PF14016">
    <property type="entry name" value="DUF4232"/>
    <property type="match status" value="1"/>
</dbReference>
<dbReference type="Proteomes" id="UP000190827">
    <property type="component" value="Unassembled WGS sequence"/>
</dbReference>
<proteinExistence type="predicted"/>
<evidence type="ECO:0000256" key="1">
    <source>
        <dbReference type="SAM" id="MobiDB-lite"/>
    </source>
</evidence>
<keyword evidence="2" id="KW-0732">Signal</keyword>
<dbReference type="PROSITE" id="PS51257">
    <property type="entry name" value="PROKAR_LIPOPROTEIN"/>
    <property type="match status" value="1"/>
</dbReference>
<evidence type="ECO:0000313" key="4">
    <source>
        <dbReference type="EMBL" id="SKC73111.1"/>
    </source>
</evidence>
<feature type="signal peptide" evidence="2">
    <location>
        <begin position="1"/>
        <end position="25"/>
    </location>
</feature>
<name>A0ABY1LQA0_9MICO</name>
<feature type="chain" id="PRO_5046367155" description="DUF4232 domain-containing protein" evidence="2">
    <location>
        <begin position="26"/>
        <end position="197"/>
    </location>
</feature>
<accession>A0ABY1LQA0</accession>
<feature type="compositionally biased region" description="Low complexity" evidence="1">
    <location>
        <begin position="28"/>
        <end position="48"/>
    </location>
</feature>
<evidence type="ECO:0000313" key="5">
    <source>
        <dbReference type="Proteomes" id="UP000190827"/>
    </source>
</evidence>
<dbReference type="EMBL" id="FUZO01000003">
    <property type="protein sequence ID" value="SKC73111.1"/>
    <property type="molecule type" value="Genomic_DNA"/>
</dbReference>
<reference evidence="4 5" key="1">
    <citation type="submission" date="2017-02" db="EMBL/GenBank/DDBJ databases">
        <authorList>
            <person name="Varghese N."/>
            <person name="Submissions S."/>
        </authorList>
    </citation>
    <scope>NUCLEOTIDE SEQUENCE [LARGE SCALE GENOMIC DNA]</scope>
    <source>
        <strain evidence="4 5">VKM Ac-1787</strain>
    </source>
</reference>
<evidence type="ECO:0000256" key="2">
    <source>
        <dbReference type="SAM" id="SignalP"/>
    </source>
</evidence>
<comment type="caution">
    <text evidence="4">The sequence shown here is derived from an EMBL/GenBank/DDBJ whole genome shotgun (WGS) entry which is preliminary data.</text>
</comment>
<protein>
    <recommendedName>
        <fullName evidence="3">DUF4232 domain-containing protein</fullName>
    </recommendedName>
</protein>
<dbReference type="RefSeq" id="WP_079707141.1">
    <property type="nucleotide sequence ID" value="NZ_FUZO01000003.1"/>
</dbReference>
<keyword evidence="5" id="KW-1185">Reference proteome</keyword>
<evidence type="ECO:0000259" key="3">
    <source>
        <dbReference type="Pfam" id="PF14016"/>
    </source>
</evidence>
<sequence length="197" mass="18983">MRRSLLTITPLAVVLLLAGCAGSPAPSPSAIATSAAPSPTSSPTSTAAVDPNAPAGQCADSVLQVTVSGADAGAGSISSNVVFTNTGRESCVLRGAPGVSVVGDGDGTQLGAAAVQQEDAAPADVTLPAGGSASATLTSVNIGSDGGPLDDCEAVTGDGYRVYPPHSFTAVFVASSAVPACSNTAVAWMTIGPVRAD</sequence>
<feature type="region of interest" description="Disordered" evidence="1">
    <location>
        <begin position="28"/>
        <end position="53"/>
    </location>
</feature>